<dbReference type="WBParaSite" id="PTRK_0000958600.1">
    <property type="protein sequence ID" value="PTRK_0000958600.1"/>
    <property type="gene ID" value="PTRK_0000958600"/>
</dbReference>
<protein>
    <submittedName>
        <fullName evidence="5">SERPIN domain-containing protein</fullName>
    </submittedName>
</protein>
<comment type="similarity">
    <text evidence="1 2">Belongs to the serpin family.</text>
</comment>
<keyword evidence="4" id="KW-1185">Reference proteome</keyword>
<proteinExistence type="inferred from homology"/>
<dbReference type="InterPro" id="IPR042185">
    <property type="entry name" value="Serpin_sf_2"/>
</dbReference>
<evidence type="ECO:0000313" key="4">
    <source>
        <dbReference type="Proteomes" id="UP000038045"/>
    </source>
</evidence>
<name>A0A0N4ZM24_PARTI</name>
<dbReference type="PANTHER" id="PTHR11461">
    <property type="entry name" value="SERINE PROTEASE INHIBITOR, SERPIN"/>
    <property type="match status" value="1"/>
</dbReference>
<dbReference type="InterPro" id="IPR036186">
    <property type="entry name" value="Serpin_sf"/>
</dbReference>
<dbReference type="GO" id="GO:0005615">
    <property type="term" value="C:extracellular space"/>
    <property type="evidence" value="ECO:0007669"/>
    <property type="project" value="InterPro"/>
</dbReference>
<dbReference type="PROSITE" id="PS00284">
    <property type="entry name" value="SERPIN"/>
    <property type="match status" value="1"/>
</dbReference>
<sequence length="374" mass="42283">MSNNIYSPGLEAQAAFTINVFNQIFNSNTSVAFSPYSLTLALAMCYVGAGGKTEEEFKNLLSPKMKRNEFCQYLENSIHNISEPSTNGSNIFIGNKLFVQNNFTLNDTYKKEIKQYFNGDIDNVDFGDAATSAKQINDYISNVTHNKIKDLISSSAITPLTQTILTNAIYFKNSWKEEFLKELTSEDDFYSEPNTTKKVDMMSKFGKMIYGGDSNCHVVKIPYADNRSSFVLVLPREKNTLNEFIKTLTPQKFLVLLHSTSHKKVNLYMPKFKVESTHELNEPLKKIGLIDAFSSNANFSKISSSNHLSIDKVIQKVYVDVNEEGTEAAASTAIMMVMKSAPMMEERPIVVRANHPFLYFILNDEQILFNGVYH</sequence>
<dbReference type="SMART" id="SM00093">
    <property type="entry name" value="SERPIN"/>
    <property type="match status" value="1"/>
</dbReference>
<dbReference type="Pfam" id="PF00079">
    <property type="entry name" value="Serpin"/>
    <property type="match status" value="1"/>
</dbReference>
<evidence type="ECO:0000256" key="2">
    <source>
        <dbReference type="RuleBase" id="RU000411"/>
    </source>
</evidence>
<dbReference type="STRING" id="131310.A0A0N4ZM24"/>
<dbReference type="Gene3D" id="2.30.39.10">
    <property type="entry name" value="Alpha-1-antitrypsin, domain 1"/>
    <property type="match status" value="1"/>
</dbReference>
<dbReference type="Proteomes" id="UP000038045">
    <property type="component" value="Unplaced"/>
</dbReference>
<dbReference type="InterPro" id="IPR042178">
    <property type="entry name" value="Serpin_sf_1"/>
</dbReference>
<evidence type="ECO:0000313" key="5">
    <source>
        <dbReference type="WBParaSite" id="PTRK_0000958600.1"/>
    </source>
</evidence>
<organism evidence="4 5">
    <name type="scientific">Parastrongyloides trichosuri</name>
    <name type="common">Possum-specific nematode worm</name>
    <dbReference type="NCBI Taxonomy" id="131310"/>
    <lineage>
        <taxon>Eukaryota</taxon>
        <taxon>Metazoa</taxon>
        <taxon>Ecdysozoa</taxon>
        <taxon>Nematoda</taxon>
        <taxon>Chromadorea</taxon>
        <taxon>Rhabditida</taxon>
        <taxon>Tylenchina</taxon>
        <taxon>Panagrolaimomorpha</taxon>
        <taxon>Strongyloidoidea</taxon>
        <taxon>Strongyloididae</taxon>
        <taxon>Parastrongyloides</taxon>
    </lineage>
</organism>
<dbReference type="SUPFAM" id="SSF56574">
    <property type="entry name" value="Serpins"/>
    <property type="match status" value="1"/>
</dbReference>
<dbReference type="GO" id="GO:0004867">
    <property type="term" value="F:serine-type endopeptidase inhibitor activity"/>
    <property type="evidence" value="ECO:0007669"/>
    <property type="project" value="InterPro"/>
</dbReference>
<accession>A0A0N4ZM24</accession>
<feature type="domain" description="Serpin" evidence="3">
    <location>
        <begin position="18"/>
        <end position="374"/>
    </location>
</feature>
<dbReference type="InterPro" id="IPR023796">
    <property type="entry name" value="Serpin_dom"/>
</dbReference>
<evidence type="ECO:0000259" key="3">
    <source>
        <dbReference type="SMART" id="SM00093"/>
    </source>
</evidence>
<evidence type="ECO:0000256" key="1">
    <source>
        <dbReference type="ARBA" id="ARBA00009500"/>
    </source>
</evidence>
<dbReference type="InterPro" id="IPR000215">
    <property type="entry name" value="Serpin_fam"/>
</dbReference>
<dbReference type="InterPro" id="IPR023795">
    <property type="entry name" value="Serpin_CS"/>
</dbReference>
<dbReference type="PANTHER" id="PTHR11461:SF211">
    <property type="entry name" value="GH10112P-RELATED"/>
    <property type="match status" value="1"/>
</dbReference>
<reference evidence="5" key="1">
    <citation type="submission" date="2017-02" db="UniProtKB">
        <authorList>
            <consortium name="WormBaseParasite"/>
        </authorList>
    </citation>
    <scope>IDENTIFICATION</scope>
</reference>
<dbReference type="Gene3D" id="3.30.497.10">
    <property type="entry name" value="Antithrombin, subunit I, domain 2"/>
    <property type="match status" value="1"/>
</dbReference>
<dbReference type="CDD" id="cd00172">
    <property type="entry name" value="serpin"/>
    <property type="match status" value="1"/>
</dbReference>
<dbReference type="AlphaFoldDB" id="A0A0N4ZM24"/>